<accession>G2YH30</accession>
<reference evidence="2" key="1">
    <citation type="journal article" date="2011" name="PLoS Genet.">
        <title>Genomic analysis of the necrotrophic fungal pathogens Sclerotinia sclerotiorum and Botrytis cinerea.</title>
        <authorList>
            <person name="Amselem J."/>
            <person name="Cuomo C.A."/>
            <person name="van Kan J.A."/>
            <person name="Viaud M."/>
            <person name="Benito E.P."/>
            <person name="Couloux A."/>
            <person name="Coutinho P.M."/>
            <person name="de Vries R.P."/>
            <person name="Dyer P.S."/>
            <person name="Fillinger S."/>
            <person name="Fournier E."/>
            <person name="Gout L."/>
            <person name="Hahn M."/>
            <person name="Kohn L."/>
            <person name="Lapalu N."/>
            <person name="Plummer K.M."/>
            <person name="Pradier J.M."/>
            <person name="Quevillon E."/>
            <person name="Sharon A."/>
            <person name="Simon A."/>
            <person name="ten Have A."/>
            <person name="Tudzynski B."/>
            <person name="Tudzynski P."/>
            <person name="Wincker P."/>
            <person name="Andrew M."/>
            <person name="Anthouard V."/>
            <person name="Beever R.E."/>
            <person name="Beffa R."/>
            <person name="Benoit I."/>
            <person name="Bouzid O."/>
            <person name="Brault B."/>
            <person name="Chen Z."/>
            <person name="Choquer M."/>
            <person name="Collemare J."/>
            <person name="Cotton P."/>
            <person name="Danchin E.G."/>
            <person name="Da Silva C."/>
            <person name="Gautier A."/>
            <person name="Giraud C."/>
            <person name="Giraud T."/>
            <person name="Gonzalez C."/>
            <person name="Grossetete S."/>
            <person name="Guldener U."/>
            <person name="Henrissat B."/>
            <person name="Howlett B.J."/>
            <person name="Kodira C."/>
            <person name="Kretschmer M."/>
            <person name="Lappartient A."/>
            <person name="Leroch M."/>
            <person name="Levis C."/>
            <person name="Mauceli E."/>
            <person name="Neuveglise C."/>
            <person name="Oeser B."/>
            <person name="Pearson M."/>
            <person name="Poulain J."/>
            <person name="Poussereau N."/>
            <person name="Quesneville H."/>
            <person name="Rascle C."/>
            <person name="Schumacher J."/>
            <person name="Segurens B."/>
            <person name="Sexton A."/>
            <person name="Silva E."/>
            <person name="Sirven C."/>
            <person name="Soanes D.M."/>
            <person name="Talbot N.J."/>
            <person name="Templeton M."/>
            <person name="Yandava C."/>
            <person name="Yarden O."/>
            <person name="Zeng Q."/>
            <person name="Rollins J.A."/>
            <person name="Lebrun M.H."/>
            <person name="Dickman M."/>
        </authorList>
    </citation>
    <scope>NUCLEOTIDE SEQUENCE [LARGE SCALE GENOMIC DNA]</scope>
    <source>
        <strain evidence="2">T4</strain>
    </source>
</reference>
<dbReference type="AlphaFoldDB" id="G2YH30"/>
<dbReference type="InParanoid" id="G2YH30"/>
<protein>
    <submittedName>
        <fullName evidence="1">Uncharacterized protein</fullName>
    </submittedName>
</protein>
<name>G2YH30_BOTF4</name>
<organism evidence="1 2">
    <name type="scientific">Botryotinia fuckeliana (strain T4)</name>
    <name type="common">Noble rot fungus</name>
    <name type="synonym">Botrytis cinerea</name>
    <dbReference type="NCBI Taxonomy" id="999810"/>
    <lineage>
        <taxon>Eukaryota</taxon>
        <taxon>Fungi</taxon>
        <taxon>Dikarya</taxon>
        <taxon>Ascomycota</taxon>
        <taxon>Pezizomycotina</taxon>
        <taxon>Leotiomycetes</taxon>
        <taxon>Helotiales</taxon>
        <taxon>Sclerotiniaceae</taxon>
        <taxon>Botrytis</taxon>
    </lineage>
</organism>
<dbReference type="Proteomes" id="UP000008177">
    <property type="component" value="Unplaced contigs"/>
</dbReference>
<dbReference type="EMBL" id="FQ790332">
    <property type="protein sequence ID" value="CCD51064.1"/>
    <property type="molecule type" value="Genomic_DNA"/>
</dbReference>
<sequence>MCQRSSLGHPLSQSTTGLLPLGNNDTLTGLWETDLASALVNNGLPRIPGNKLRYEGINAEYGEHANWLFPDWMRVNSKTGEMWFNIVPLTAYITPRRRLWKKREKITWMPGAA</sequence>
<proteinExistence type="predicted"/>
<dbReference type="HOGENOM" id="CLU_2133132_0_0_1"/>
<gene>
    <name evidence="1" type="ORF">BofuT4_P023320.1</name>
</gene>
<evidence type="ECO:0000313" key="1">
    <source>
        <dbReference type="EMBL" id="CCD51064.1"/>
    </source>
</evidence>
<evidence type="ECO:0000313" key="2">
    <source>
        <dbReference type="Proteomes" id="UP000008177"/>
    </source>
</evidence>